<dbReference type="GO" id="GO:0003677">
    <property type="term" value="F:DNA binding"/>
    <property type="evidence" value="ECO:0007669"/>
    <property type="project" value="UniProtKB-UniRule"/>
</dbReference>
<accession>A0A165ZVR4</accession>
<dbReference type="GO" id="GO:0006351">
    <property type="term" value="P:DNA-templated transcription"/>
    <property type="evidence" value="ECO:0007669"/>
    <property type="project" value="UniProtKB-UniRule"/>
</dbReference>
<name>A0A165ZVR4_9EURY</name>
<feature type="binding site" evidence="5">
    <location>
        <position position="210"/>
    </location>
    <ligand>
        <name>[3Fe-4S] cluster</name>
        <dbReference type="ChEBI" id="CHEBI:21137"/>
    </ligand>
</feature>
<dbReference type="GO" id="GO:0051538">
    <property type="term" value="F:3 iron, 4 sulfur cluster binding"/>
    <property type="evidence" value="ECO:0007669"/>
    <property type="project" value="UniProtKB-KW"/>
</dbReference>
<dbReference type="GO" id="GO:0046983">
    <property type="term" value="F:protein dimerization activity"/>
    <property type="evidence" value="ECO:0007669"/>
    <property type="project" value="InterPro"/>
</dbReference>
<evidence type="ECO:0000256" key="1">
    <source>
        <dbReference type="ARBA" id="ARBA00022478"/>
    </source>
</evidence>
<dbReference type="InterPro" id="IPR011262">
    <property type="entry name" value="DNA-dir_RNA_pol_insert"/>
</dbReference>
<dbReference type="Gene3D" id="3.30.1360.10">
    <property type="entry name" value="RNA polymerase, RBP11-like subunit"/>
    <property type="match status" value="1"/>
</dbReference>
<keyword evidence="5" id="KW-0479">Metal-binding</keyword>
<keyword evidence="3 5" id="KW-0804">Transcription</keyword>
<dbReference type="InterPro" id="IPR022842">
    <property type="entry name" value="RNAP_Rpo3/Rpb3/RPAC1"/>
</dbReference>
<dbReference type="PANTHER" id="PTHR11800:SF2">
    <property type="entry name" value="DNA-DIRECTED RNA POLYMERASE II SUBUNIT RPB3"/>
    <property type="match status" value="1"/>
</dbReference>
<keyword evidence="8" id="KW-1185">Reference proteome</keyword>
<dbReference type="Proteomes" id="UP000077245">
    <property type="component" value="Unassembled WGS sequence"/>
</dbReference>
<comment type="similarity">
    <text evidence="4 5">Belongs to the archaeal Rpo3/eukaryotic RPB3 RNA polymerase subunit family.</text>
</comment>
<dbReference type="GO" id="GO:0003899">
    <property type="term" value="F:DNA-directed RNA polymerase activity"/>
    <property type="evidence" value="ECO:0007669"/>
    <property type="project" value="UniProtKB-UniRule"/>
</dbReference>
<comment type="catalytic activity">
    <reaction evidence="5">
        <text>RNA(n) + a ribonucleoside 5'-triphosphate = RNA(n+1) + diphosphate</text>
        <dbReference type="Rhea" id="RHEA:21248"/>
        <dbReference type="Rhea" id="RHEA-COMP:14527"/>
        <dbReference type="Rhea" id="RHEA-COMP:17342"/>
        <dbReference type="ChEBI" id="CHEBI:33019"/>
        <dbReference type="ChEBI" id="CHEBI:61557"/>
        <dbReference type="ChEBI" id="CHEBI:140395"/>
        <dbReference type="EC" id="2.7.7.6"/>
    </reaction>
</comment>
<comment type="subcellular location">
    <subcellularLocation>
        <location evidence="5">Cytoplasm</location>
    </subcellularLocation>
</comment>
<dbReference type="EC" id="2.7.7.6" evidence="5"/>
<dbReference type="PANTHER" id="PTHR11800">
    <property type="entry name" value="DNA-DIRECTED RNA POLYMERASE"/>
    <property type="match status" value="1"/>
</dbReference>
<dbReference type="NCBIfam" id="NF001988">
    <property type="entry name" value="PRK00783.1"/>
    <property type="match status" value="1"/>
</dbReference>
<dbReference type="SUPFAM" id="SSF56553">
    <property type="entry name" value="Insert subdomain of RNA polymerase alpha subunit"/>
    <property type="match status" value="1"/>
</dbReference>
<evidence type="ECO:0000313" key="7">
    <source>
        <dbReference type="EMBL" id="KZX11229.1"/>
    </source>
</evidence>
<evidence type="ECO:0000256" key="3">
    <source>
        <dbReference type="ARBA" id="ARBA00023163"/>
    </source>
</evidence>
<keyword evidence="5 7" id="KW-0808">Transferase</keyword>
<dbReference type="SUPFAM" id="SSF55257">
    <property type="entry name" value="RBP11-like subunits of RNA polymerase"/>
    <property type="match status" value="1"/>
</dbReference>
<dbReference type="SMART" id="SM00662">
    <property type="entry name" value="RPOLD"/>
    <property type="match status" value="1"/>
</dbReference>
<protein>
    <recommendedName>
        <fullName evidence="5">DNA-directed RNA polymerase subunit Rpo3</fullName>
        <ecNumber evidence="5">2.7.7.6</ecNumber>
    </recommendedName>
    <alternativeName>
        <fullName evidence="5">DNA-directed RNA polymerase subunit D</fullName>
    </alternativeName>
</protein>
<feature type="domain" description="DNA-directed RNA polymerase RpoA/D/Rpb3-type" evidence="6">
    <location>
        <begin position="27"/>
        <end position="273"/>
    </location>
</feature>
<dbReference type="Pfam" id="PF01193">
    <property type="entry name" value="RNA_pol_L"/>
    <property type="match status" value="1"/>
</dbReference>
<keyword evidence="1 5" id="KW-0240">DNA-directed RNA polymerase</keyword>
<dbReference type="HAMAP" id="MF_00320">
    <property type="entry name" value="RNApol_arch_Rpo3"/>
    <property type="match status" value="1"/>
</dbReference>
<dbReference type="CDD" id="cd07030">
    <property type="entry name" value="RNAP_D"/>
    <property type="match status" value="1"/>
</dbReference>
<dbReference type="InterPro" id="IPR011263">
    <property type="entry name" value="DNA-dir_RNA_pol_RpoA/D/Rpb3"/>
</dbReference>
<evidence type="ECO:0000256" key="2">
    <source>
        <dbReference type="ARBA" id="ARBA00022490"/>
    </source>
</evidence>
<sequence>MVLVDQEVKGVEGFNMEIEVREKNGDELVFIIRNAEVPFVNAIRRIAMMEVPKIAIDEVNVYVNDSAMFNEVLAHRLGLVPIMSDKETIEGLLDSDSTVSFTLQKSGPAIVYSGDLISSDSKIKPVYDTIPLLKLKEDENVELEAIARIGKGLDHAKWMPTTVCAYKQFPKITFNENMEVTKEIADACPRNILSFDKENKKITLGNLENCSMCKTCVRTSQSIANSVNSAINVDFIDDTFIFTIESDGSISPEEILLRSCDVLNQKTDKFITFFKGG</sequence>
<organism evidence="7 8">
    <name type="scientific">Methanobrevibacter curvatus</name>
    <dbReference type="NCBI Taxonomy" id="49547"/>
    <lineage>
        <taxon>Archaea</taxon>
        <taxon>Methanobacteriati</taxon>
        <taxon>Methanobacteriota</taxon>
        <taxon>Methanomada group</taxon>
        <taxon>Methanobacteria</taxon>
        <taxon>Methanobacteriales</taxon>
        <taxon>Methanobacteriaceae</taxon>
        <taxon>Methanobrevibacter</taxon>
    </lineage>
</organism>
<dbReference type="InterPro" id="IPR001514">
    <property type="entry name" value="DNA-dir_RNA_pol_30-40kDasu_CS"/>
</dbReference>
<feature type="binding site" evidence="5">
    <location>
        <position position="216"/>
    </location>
    <ligand>
        <name>[3Fe-4S] cluster</name>
        <dbReference type="ChEBI" id="CHEBI:21137"/>
    </ligand>
</feature>
<comment type="cofactor">
    <cofactor evidence="5">
        <name>[3Fe-4S] cluster</name>
        <dbReference type="ChEBI" id="CHEBI:21137"/>
    </cofactor>
    <text evidence="5">Binds 1 [3Fe-4S] cluster.</text>
</comment>
<dbReference type="EMBL" id="LWMV01000191">
    <property type="protein sequence ID" value="KZX11229.1"/>
    <property type="molecule type" value="Genomic_DNA"/>
</dbReference>
<dbReference type="GO" id="GO:0005737">
    <property type="term" value="C:cytoplasm"/>
    <property type="evidence" value="ECO:0007669"/>
    <property type="project" value="UniProtKB-SubCell"/>
</dbReference>
<evidence type="ECO:0000313" key="8">
    <source>
        <dbReference type="Proteomes" id="UP000077245"/>
    </source>
</evidence>
<dbReference type="PATRIC" id="fig|49547.3.peg.1603"/>
<comment type="subunit">
    <text evidence="5">Part of the RNA polymerase complex.</text>
</comment>
<comment type="function">
    <text evidence="5">DNA-dependent RNA polymerase (RNAP) catalyzes the transcription of DNA into RNA using the four ribonucleoside triphosphates as substrates.</text>
</comment>
<proteinExistence type="inferred from homology"/>
<gene>
    <name evidence="7" type="primary">rpoA</name>
    <name evidence="5" type="synonym">rpo3</name>
    <name evidence="5" type="synonym">rpoD</name>
    <name evidence="7" type="ORF">MBCUR_15020</name>
</gene>
<dbReference type="Gene3D" id="2.170.120.12">
    <property type="entry name" value="DNA-directed RNA polymerase, insert domain"/>
    <property type="match status" value="1"/>
</dbReference>
<comment type="caution">
    <text evidence="7">The sequence shown here is derived from an EMBL/GenBank/DDBJ whole genome shotgun (WGS) entry which is preliminary data.</text>
</comment>
<dbReference type="GO" id="GO:0046872">
    <property type="term" value="F:metal ion binding"/>
    <property type="evidence" value="ECO:0007669"/>
    <property type="project" value="UniProtKB-KW"/>
</dbReference>
<reference evidence="7 8" key="1">
    <citation type="submission" date="2016-04" db="EMBL/GenBank/DDBJ databases">
        <title>Genome sequence of Methanobrevibacter curvatus DSM 11111.</title>
        <authorList>
            <person name="Poehlein A."/>
            <person name="Seedorf H."/>
            <person name="Daniel R."/>
        </authorList>
    </citation>
    <scope>NUCLEOTIDE SEQUENCE [LARGE SCALE GENOMIC DNA]</scope>
    <source>
        <strain evidence="7 8">DSM 11111</strain>
    </source>
</reference>
<dbReference type="InterPro" id="IPR036643">
    <property type="entry name" value="RNApol_insert_sf"/>
</dbReference>
<dbReference type="GO" id="GO:0000428">
    <property type="term" value="C:DNA-directed RNA polymerase complex"/>
    <property type="evidence" value="ECO:0007669"/>
    <property type="project" value="UniProtKB-KW"/>
</dbReference>
<evidence type="ECO:0000259" key="6">
    <source>
        <dbReference type="SMART" id="SM00662"/>
    </source>
</evidence>
<dbReference type="AlphaFoldDB" id="A0A165ZVR4"/>
<dbReference type="InterPro" id="IPR036603">
    <property type="entry name" value="RBP11-like"/>
</dbReference>
<evidence type="ECO:0000256" key="4">
    <source>
        <dbReference type="ARBA" id="ARBA00025804"/>
    </source>
</evidence>
<dbReference type="PROSITE" id="PS00446">
    <property type="entry name" value="RNA_POL_D_30KD"/>
    <property type="match status" value="1"/>
</dbReference>
<evidence type="ECO:0000256" key="5">
    <source>
        <dbReference type="HAMAP-Rule" id="MF_00320"/>
    </source>
</evidence>
<keyword evidence="5" id="KW-0003">3Fe-4S</keyword>
<keyword evidence="5" id="KW-0411">Iron-sulfur</keyword>
<dbReference type="Pfam" id="PF01000">
    <property type="entry name" value="RNA_pol_A_bac"/>
    <property type="match status" value="1"/>
</dbReference>
<keyword evidence="5" id="KW-0408">Iron</keyword>
<dbReference type="Gene3D" id="3.30.70.3110">
    <property type="match status" value="1"/>
</dbReference>
<keyword evidence="5 7" id="KW-0548">Nucleotidyltransferase</keyword>
<dbReference type="InterPro" id="IPR050518">
    <property type="entry name" value="Rpo3/RPB3_RNA_Pol_subunit"/>
</dbReference>
<feature type="binding site" evidence="5">
    <location>
        <position position="213"/>
    </location>
    <ligand>
        <name>[3Fe-4S] cluster</name>
        <dbReference type="ChEBI" id="CHEBI:21137"/>
    </ligand>
</feature>
<keyword evidence="2 5" id="KW-0963">Cytoplasm</keyword>
<dbReference type="STRING" id="49547.MBCUR_15020"/>